<evidence type="ECO:0000313" key="2">
    <source>
        <dbReference type="Proteomes" id="UP001140091"/>
    </source>
</evidence>
<protein>
    <submittedName>
        <fullName evidence="1">Uncharacterized protein</fullName>
    </submittedName>
</protein>
<dbReference type="AlphaFoldDB" id="A0A9W8J4K5"/>
<proteinExistence type="predicted"/>
<accession>A0A9W8J4K5</accession>
<dbReference type="OrthoDB" id="10440429at2759"/>
<dbReference type="EMBL" id="JANBPK010000910">
    <property type="protein sequence ID" value="KAJ2929021.1"/>
    <property type="molecule type" value="Genomic_DNA"/>
</dbReference>
<organism evidence="1 2">
    <name type="scientific">Candolleomyces eurysporus</name>
    <dbReference type="NCBI Taxonomy" id="2828524"/>
    <lineage>
        <taxon>Eukaryota</taxon>
        <taxon>Fungi</taxon>
        <taxon>Dikarya</taxon>
        <taxon>Basidiomycota</taxon>
        <taxon>Agaricomycotina</taxon>
        <taxon>Agaricomycetes</taxon>
        <taxon>Agaricomycetidae</taxon>
        <taxon>Agaricales</taxon>
        <taxon>Agaricineae</taxon>
        <taxon>Psathyrellaceae</taxon>
        <taxon>Candolleomyces</taxon>
    </lineage>
</organism>
<sequence length="80" mass="9199">MDDMLDYVTRVMKAVETAWFIYASASSEDKRALQLYERAMLTSQALERSLLNPNTPSEVRGWVGLRLRVSPWLKAAHVRT</sequence>
<name>A0A9W8J4K5_9AGAR</name>
<feature type="non-terminal residue" evidence="1">
    <location>
        <position position="1"/>
    </location>
</feature>
<dbReference type="Proteomes" id="UP001140091">
    <property type="component" value="Unassembled WGS sequence"/>
</dbReference>
<keyword evidence="2" id="KW-1185">Reference proteome</keyword>
<reference evidence="1" key="1">
    <citation type="submission" date="2022-06" db="EMBL/GenBank/DDBJ databases">
        <title>Genome Sequence of Candolleomyces eurysporus.</title>
        <authorList>
            <person name="Buettner E."/>
        </authorList>
    </citation>
    <scope>NUCLEOTIDE SEQUENCE</scope>
    <source>
        <strain evidence="1">VTCC 930004</strain>
    </source>
</reference>
<comment type="caution">
    <text evidence="1">The sequence shown here is derived from an EMBL/GenBank/DDBJ whole genome shotgun (WGS) entry which is preliminary data.</text>
</comment>
<evidence type="ECO:0000313" key="1">
    <source>
        <dbReference type="EMBL" id="KAJ2929021.1"/>
    </source>
</evidence>
<gene>
    <name evidence="1" type="ORF">H1R20_g8074</name>
</gene>